<dbReference type="AlphaFoldDB" id="A0A285R816"/>
<organism evidence="4 5">
    <name type="scientific">Stappia indica</name>
    <dbReference type="NCBI Taxonomy" id="538381"/>
    <lineage>
        <taxon>Bacteria</taxon>
        <taxon>Pseudomonadati</taxon>
        <taxon>Pseudomonadota</taxon>
        <taxon>Alphaproteobacteria</taxon>
        <taxon>Hyphomicrobiales</taxon>
        <taxon>Stappiaceae</taxon>
        <taxon>Stappia</taxon>
    </lineage>
</organism>
<dbReference type="Pfam" id="PF13400">
    <property type="entry name" value="Tad"/>
    <property type="match status" value="1"/>
</dbReference>
<keyword evidence="1" id="KW-0812">Transmembrane</keyword>
<keyword evidence="1" id="KW-1133">Transmembrane helix</keyword>
<reference evidence="4 5" key="1">
    <citation type="submission" date="2017-08" db="EMBL/GenBank/DDBJ databases">
        <authorList>
            <person name="de Groot N.N."/>
        </authorList>
    </citation>
    <scope>NUCLEOTIDE SEQUENCE [LARGE SCALE GENOMIC DNA]</scope>
    <source>
        <strain evidence="4 5">USBA 352</strain>
    </source>
</reference>
<dbReference type="EMBL" id="OBML01000001">
    <property type="protein sequence ID" value="SOB89888.1"/>
    <property type="molecule type" value="Genomic_DNA"/>
</dbReference>
<evidence type="ECO:0000256" key="1">
    <source>
        <dbReference type="SAM" id="Phobius"/>
    </source>
</evidence>
<dbReference type="Pfam" id="PF09977">
    <property type="entry name" value="Tad_C"/>
    <property type="match status" value="1"/>
</dbReference>
<dbReference type="InterPro" id="IPR028087">
    <property type="entry name" value="Tad_N"/>
</dbReference>
<keyword evidence="1" id="KW-0472">Membrane</keyword>
<proteinExistence type="predicted"/>
<keyword evidence="5" id="KW-1185">Reference proteome</keyword>
<dbReference type="STRING" id="538381.GCA_001696535_01478"/>
<evidence type="ECO:0000313" key="5">
    <source>
        <dbReference type="Proteomes" id="UP000219331"/>
    </source>
</evidence>
<evidence type="ECO:0000259" key="2">
    <source>
        <dbReference type="Pfam" id="PF09977"/>
    </source>
</evidence>
<feature type="domain" description="Putative Flp pilus-assembly TadG-like N-terminal" evidence="3">
    <location>
        <begin position="36"/>
        <end position="83"/>
    </location>
</feature>
<accession>A0A285R816</accession>
<dbReference type="RefSeq" id="WP_083206068.1">
    <property type="nucleotide sequence ID" value="NZ_MBQE01000001.1"/>
</dbReference>
<name>A0A285R816_9HYPH</name>
<protein>
    <submittedName>
        <fullName evidence="4">Uncharacterized membrane protein</fullName>
    </submittedName>
</protein>
<dbReference type="InterPro" id="IPR018705">
    <property type="entry name" value="DUF2134_membrane"/>
</dbReference>
<evidence type="ECO:0000313" key="4">
    <source>
        <dbReference type="EMBL" id="SOB89888.1"/>
    </source>
</evidence>
<feature type="domain" description="DUF2134" evidence="2">
    <location>
        <begin position="86"/>
        <end position="162"/>
    </location>
</feature>
<gene>
    <name evidence="4" type="ORF">SAMN05421512_101351</name>
</gene>
<dbReference type="OrthoDB" id="7630116at2"/>
<dbReference type="Proteomes" id="UP000219331">
    <property type="component" value="Unassembled WGS sequence"/>
</dbReference>
<sequence>MPFPLPGCSSSLSRAKAQVRLPRWRGVRGFFRNRDGSIAIMTGFFFFVMMGLLAISIDMASLYLERRTLQGVADIAAVAGASDIPRAEAAVAATLAANDMDARYTVVRGHYAADPQVDYTQRFTANATPYNAVQVSLQKTGRLYFAKVFNAQTATLGVQSMAANAELAAFSVGTRLLALRDGVANQLLGKLLGTRVELNVMDYQGLASADVQVARMIDAVATEINLKAGTFQDVLDASVTAGDIVAAMAKVTGESGDAAANLALKRLLLGGGLGAKVPLSSLVDLGPFSTVAIGDPAPGFDARVSAMQILSSSAILANGKRQVQVDLGAEVPGLLGLKLDLAIGEMPQHTAMIAIGPKATRVRTAQARLRLVASVGGQGLLKNLSVNLPLVVDLAHAQAQLASMACSSSGPSRVTVAARPGIAEAWIGEMRDADFDDFSRTPQLSRAKIIDASLIRVNGRAHVNVGNMSDTQVSFTGLDVERGTVKRVSTSSIAGSLVSSLVGDLDLEVQVLTLGLVLPGPLISAVGDLLGTIAEPLDAVVYGALTTLGLHLGEADIRVHGAHCGGGMLAG</sequence>
<evidence type="ECO:0000259" key="3">
    <source>
        <dbReference type="Pfam" id="PF13400"/>
    </source>
</evidence>
<feature type="transmembrane region" description="Helical" evidence="1">
    <location>
        <begin position="38"/>
        <end position="57"/>
    </location>
</feature>